<accession>A0ABQ3YDE1</accession>
<reference evidence="1 2" key="1">
    <citation type="submission" date="2021-01" db="EMBL/GenBank/DDBJ databases">
        <title>Whole genome shotgun sequence of Actinoplanes deccanensis NBRC 13994.</title>
        <authorList>
            <person name="Komaki H."/>
            <person name="Tamura T."/>
        </authorList>
    </citation>
    <scope>NUCLEOTIDE SEQUENCE [LARGE SCALE GENOMIC DNA]</scope>
    <source>
        <strain evidence="1 2">NBRC 13994</strain>
    </source>
</reference>
<gene>
    <name evidence="1" type="ORF">Ade02nite_65910</name>
</gene>
<dbReference type="Proteomes" id="UP000609879">
    <property type="component" value="Unassembled WGS sequence"/>
</dbReference>
<evidence type="ECO:0000313" key="1">
    <source>
        <dbReference type="EMBL" id="GID77950.1"/>
    </source>
</evidence>
<dbReference type="RefSeq" id="WP_379036967.1">
    <property type="nucleotide sequence ID" value="NZ_JBHRZA010000019.1"/>
</dbReference>
<sequence length="239" mass="26098">MSTADLTDESQDSAVPPDEPFLIDNHLVEKIKAQALIDAGYAREHDGGLYSDEAQLKAAILAAMTERHVVRGRRDLARGAVTKFELYAEMLPQAPGVRQLPRTIEESAAQDQLKKKLWGWLNVGITGFAQVRVAELGYVLCEAPVARTKLIEETGKREPSTETGRFLTRNRDLILDYYTGPAARHFLAAARRLEAQLGLVIARRPELEAAVASQVGVVVRQAVSSISHADSADGELGTV</sequence>
<evidence type="ECO:0000313" key="2">
    <source>
        <dbReference type="Proteomes" id="UP000609879"/>
    </source>
</evidence>
<protein>
    <submittedName>
        <fullName evidence="1">Uncharacterized protein</fullName>
    </submittedName>
</protein>
<dbReference type="EMBL" id="BOMI01000133">
    <property type="protein sequence ID" value="GID77950.1"/>
    <property type="molecule type" value="Genomic_DNA"/>
</dbReference>
<keyword evidence="2" id="KW-1185">Reference proteome</keyword>
<comment type="caution">
    <text evidence="1">The sequence shown here is derived from an EMBL/GenBank/DDBJ whole genome shotgun (WGS) entry which is preliminary data.</text>
</comment>
<organism evidence="1 2">
    <name type="scientific">Paractinoplanes deccanensis</name>
    <dbReference type="NCBI Taxonomy" id="113561"/>
    <lineage>
        <taxon>Bacteria</taxon>
        <taxon>Bacillati</taxon>
        <taxon>Actinomycetota</taxon>
        <taxon>Actinomycetes</taxon>
        <taxon>Micromonosporales</taxon>
        <taxon>Micromonosporaceae</taxon>
        <taxon>Paractinoplanes</taxon>
    </lineage>
</organism>
<name>A0ABQ3YDE1_9ACTN</name>
<proteinExistence type="predicted"/>